<evidence type="ECO:0000256" key="4">
    <source>
        <dbReference type="ARBA" id="ARBA00022840"/>
    </source>
</evidence>
<dbReference type="InterPro" id="IPR005747">
    <property type="entry name" value="MutS2"/>
</dbReference>
<sequence length="640" mass="72837">MNKKAMNDLGFNQIIEEIASYALTHKGKQTVHALTPMVDKRQIERSFQEIREAIAVLRLNSSVPIHSLDSVTRSLEEGEKGRYLPVGSLQGIIEFLDHCRKLKRFMDDKGYVAPTISVYVDSMSDLTFLEEELRRSLKNGQIDGYASKALLKVRRDIQTEQTKLKNRAQEVLKKQSSYLQEQMIIEKNGRLTLPVKREYRQKVKGSVIDTSSSGATVFMEPKELKERQDMIEYMKLSEQHEVEQILYYLTGAVLEYKQEILIAIDVMHQYDVIFAKAKYAIHIEADVPGLNRDNLISLIDARHPHLGKEAVPLTIEMKPEEQALMITGPNTGGKTVTLKTIGLLTMMAQAGLWIPASPESQVMIFDDIFCDIGDGQSIEANLSTFSSRLVNIIEILQDARPGTLALIDEIGSGTEPNEGMGLAQAILEQLVTKKAKLLVTTHFTEMKELAHQRDDFINGSMSFDLETLQPTYRLVIGEAGDSQAFQIALKLGLHPSIIKRAHEVTYHETKEYPLDQEKLDSNEMKQQINVPRYKERNAAPKRETTFSRYNMGDNVKIKATGETAIVYKGPDDNGDYIIQQKDKKLKMNHKRLELYIKAQDLYPSDYDFDIIFQSKEYRKVTKQLDRKHVEGLTIETEDDC</sequence>
<organism evidence="8 9">
    <name type="scientific">Thalassobacillus cyri</name>
    <dbReference type="NCBI Taxonomy" id="571932"/>
    <lineage>
        <taxon>Bacteria</taxon>
        <taxon>Bacillati</taxon>
        <taxon>Bacillota</taxon>
        <taxon>Bacilli</taxon>
        <taxon>Bacillales</taxon>
        <taxon>Bacillaceae</taxon>
        <taxon>Thalassobacillus</taxon>
    </lineage>
</organism>
<keyword evidence="3" id="KW-0378">Hydrolase</keyword>
<dbReference type="EMBL" id="FNQR01000002">
    <property type="protein sequence ID" value="SDZ99567.1"/>
    <property type="molecule type" value="Genomic_DNA"/>
</dbReference>
<evidence type="ECO:0000256" key="5">
    <source>
        <dbReference type="ARBA" id="ARBA00022884"/>
    </source>
</evidence>
<reference evidence="8 9" key="1">
    <citation type="submission" date="2016-10" db="EMBL/GenBank/DDBJ databases">
        <authorList>
            <person name="de Groot N.N."/>
        </authorList>
    </citation>
    <scope>NUCLEOTIDE SEQUENCE [LARGE SCALE GENOMIC DNA]</scope>
    <source>
        <strain evidence="8 9">CCM7597</strain>
    </source>
</reference>
<evidence type="ECO:0000256" key="1">
    <source>
        <dbReference type="ARBA" id="ARBA00022730"/>
    </source>
</evidence>
<dbReference type="SMART" id="SM00534">
    <property type="entry name" value="MUTSac"/>
    <property type="match status" value="1"/>
</dbReference>
<evidence type="ECO:0000256" key="2">
    <source>
        <dbReference type="ARBA" id="ARBA00022741"/>
    </source>
</evidence>
<dbReference type="InterPro" id="IPR045076">
    <property type="entry name" value="MutS"/>
</dbReference>
<dbReference type="PANTHER" id="PTHR48466">
    <property type="entry name" value="OS10G0509000 PROTEIN-RELATED"/>
    <property type="match status" value="1"/>
</dbReference>
<dbReference type="OrthoDB" id="9808166at2"/>
<accession>A0A1H3XJH6</accession>
<dbReference type="PANTHER" id="PTHR48466:SF2">
    <property type="entry name" value="OS10G0509000 PROTEIN"/>
    <property type="match status" value="1"/>
</dbReference>
<dbReference type="GO" id="GO:0045910">
    <property type="term" value="P:negative regulation of DNA recombination"/>
    <property type="evidence" value="ECO:0007669"/>
    <property type="project" value="InterPro"/>
</dbReference>
<dbReference type="Pfam" id="PF00488">
    <property type="entry name" value="MutS_V"/>
    <property type="match status" value="1"/>
</dbReference>
<evidence type="ECO:0000256" key="3">
    <source>
        <dbReference type="ARBA" id="ARBA00022801"/>
    </source>
</evidence>
<dbReference type="InterPro" id="IPR000432">
    <property type="entry name" value="DNA_mismatch_repair_MutS_C"/>
</dbReference>
<keyword evidence="1" id="KW-0699">rRNA-binding</keyword>
<dbReference type="NCBIfam" id="TIGR01069">
    <property type="entry name" value="mutS2"/>
    <property type="match status" value="1"/>
</dbReference>
<dbReference type="InterPro" id="IPR036187">
    <property type="entry name" value="DNA_mismatch_repair_MutS_sf"/>
</dbReference>
<protein>
    <submittedName>
        <fullName evidence="8">MutS domain V</fullName>
    </submittedName>
</protein>
<keyword evidence="6" id="KW-0238">DNA-binding</keyword>
<dbReference type="SMART" id="SM00533">
    <property type="entry name" value="MUTSd"/>
    <property type="match status" value="1"/>
</dbReference>
<proteinExistence type="predicted"/>
<keyword evidence="2" id="KW-0547">Nucleotide-binding</keyword>
<dbReference type="InterPro" id="IPR027417">
    <property type="entry name" value="P-loop_NTPase"/>
</dbReference>
<keyword evidence="4" id="KW-0067">ATP-binding</keyword>
<evidence type="ECO:0000313" key="8">
    <source>
        <dbReference type="EMBL" id="SDZ99567.1"/>
    </source>
</evidence>
<dbReference type="Proteomes" id="UP000198584">
    <property type="component" value="Unassembled WGS sequence"/>
</dbReference>
<dbReference type="Gene3D" id="3.40.50.300">
    <property type="entry name" value="P-loop containing nucleotide triphosphate hydrolases"/>
    <property type="match status" value="1"/>
</dbReference>
<dbReference type="SUPFAM" id="SSF52540">
    <property type="entry name" value="P-loop containing nucleoside triphosphate hydrolases"/>
    <property type="match status" value="1"/>
</dbReference>
<dbReference type="GO" id="GO:0004519">
    <property type="term" value="F:endonuclease activity"/>
    <property type="evidence" value="ECO:0007669"/>
    <property type="project" value="InterPro"/>
</dbReference>
<gene>
    <name evidence="8" type="ORF">SAMN05421743_102172</name>
</gene>
<dbReference type="FunFam" id="3.40.50.300:FF:000830">
    <property type="entry name" value="Endonuclease MutS2"/>
    <property type="match status" value="1"/>
</dbReference>
<dbReference type="RefSeq" id="WP_093042297.1">
    <property type="nucleotide sequence ID" value="NZ_FNQR01000002.1"/>
</dbReference>
<dbReference type="PIRSF" id="PIRSF005814">
    <property type="entry name" value="MutS_YshD"/>
    <property type="match status" value="1"/>
</dbReference>
<dbReference type="GO" id="GO:0005524">
    <property type="term" value="F:ATP binding"/>
    <property type="evidence" value="ECO:0007669"/>
    <property type="project" value="UniProtKB-KW"/>
</dbReference>
<dbReference type="STRING" id="571932.SAMN05421743_102172"/>
<dbReference type="GO" id="GO:0030983">
    <property type="term" value="F:mismatched DNA binding"/>
    <property type="evidence" value="ECO:0007669"/>
    <property type="project" value="InterPro"/>
</dbReference>
<evidence type="ECO:0000259" key="7">
    <source>
        <dbReference type="PROSITE" id="PS00486"/>
    </source>
</evidence>
<evidence type="ECO:0000256" key="6">
    <source>
        <dbReference type="ARBA" id="ARBA00023125"/>
    </source>
</evidence>
<dbReference type="InterPro" id="IPR007696">
    <property type="entry name" value="DNA_mismatch_repair_MutS_core"/>
</dbReference>
<dbReference type="GO" id="GO:0140664">
    <property type="term" value="F:ATP-dependent DNA damage sensor activity"/>
    <property type="evidence" value="ECO:0007669"/>
    <property type="project" value="InterPro"/>
</dbReference>
<keyword evidence="9" id="KW-1185">Reference proteome</keyword>
<dbReference type="GO" id="GO:0006298">
    <property type="term" value="P:mismatch repair"/>
    <property type="evidence" value="ECO:0007669"/>
    <property type="project" value="InterPro"/>
</dbReference>
<dbReference type="AlphaFoldDB" id="A0A1H3XJH6"/>
<keyword evidence="5" id="KW-0694">RNA-binding</keyword>
<dbReference type="PROSITE" id="PS00486">
    <property type="entry name" value="DNA_MISMATCH_REPAIR_2"/>
    <property type="match status" value="1"/>
</dbReference>
<evidence type="ECO:0000313" key="9">
    <source>
        <dbReference type="Proteomes" id="UP000198584"/>
    </source>
</evidence>
<feature type="domain" description="DNA mismatch repair proteins mutS family" evidence="7">
    <location>
        <begin position="403"/>
        <end position="419"/>
    </location>
</feature>
<name>A0A1H3XJH6_9BACI</name>
<dbReference type="GO" id="GO:0019843">
    <property type="term" value="F:rRNA binding"/>
    <property type="evidence" value="ECO:0007669"/>
    <property type="project" value="UniProtKB-KW"/>
</dbReference>
<dbReference type="GO" id="GO:0016887">
    <property type="term" value="F:ATP hydrolysis activity"/>
    <property type="evidence" value="ECO:0007669"/>
    <property type="project" value="InterPro"/>
</dbReference>
<dbReference type="SUPFAM" id="SSF48334">
    <property type="entry name" value="DNA repair protein MutS, domain III"/>
    <property type="match status" value="1"/>
</dbReference>